<feature type="domain" description="Integrase catalytic" evidence="3">
    <location>
        <begin position="880"/>
        <end position="1052"/>
    </location>
</feature>
<dbReference type="InterPro" id="IPR012337">
    <property type="entry name" value="RNaseH-like_sf"/>
</dbReference>
<dbReference type="InterPro" id="IPR013103">
    <property type="entry name" value="RVT_2"/>
</dbReference>
<organism evidence="4 5">
    <name type="scientific">Symbiodinium microadriaticum</name>
    <name type="common">Dinoflagellate</name>
    <name type="synonym">Zooxanthella microadriatica</name>
    <dbReference type="NCBI Taxonomy" id="2951"/>
    <lineage>
        <taxon>Eukaryota</taxon>
        <taxon>Sar</taxon>
        <taxon>Alveolata</taxon>
        <taxon>Dinophyceae</taxon>
        <taxon>Suessiales</taxon>
        <taxon>Symbiodiniaceae</taxon>
        <taxon>Symbiodinium</taxon>
    </lineage>
</organism>
<keyword evidence="5" id="KW-1185">Reference proteome</keyword>
<dbReference type="InterPro" id="IPR001584">
    <property type="entry name" value="Integrase_cat-core"/>
</dbReference>
<dbReference type="GO" id="GO:0015074">
    <property type="term" value="P:DNA integration"/>
    <property type="evidence" value="ECO:0007669"/>
    <property type="project" value="InterPro"/>
</dbReference>
<accession>A0A1Q9F4C7</accession>
<proteinExistence type="predicted"/>
<gene>
    <name evidence="4" type="primary">TY5A</name>
    <name evidence="4" type="ORF">AK812_SmicGene1363</name>
</gene>
<feature type="domain" description="CCHC-type" evidence="2">
    <location>
        <begin position="418"/>
        <end position="432"/>
    </location>
</feature>
<keyword evidence="1" id="KW-0863">Zinc-finger</keyword>
<reference evidence="4 5" key="1">
    <citation type="submission" date="2016-02" db="EMBL/GenBank/DDBJ databases">
        <title>Genome analysis of coral dinoflagellate symbionts highlights evolutionary adaptations to a symbiotic lifestyle.</title>
        <authorList>
            <person name="Aranda M."/>
            <person name="Li Y."/>
            <person name="Liew Y.J."/>
            <person name="Baumgarten S."/>
            <person name="Simakov O."/>
            <person name="Wilson M."/>
            <person name="Piel J."/>
            <person name="Ashoor H."/>
            <person name="Bougouffa S."/>
            <person name="Bajic V.B."/>
            <person name="Ryu T."/>
            <person name="Ravasi T."/>
            <person name="Bayer T."/>
            <person name="Micklem G."/>
            <person name="Kim H."/>
            <person name="Bhak J."/>
            <person name="Lajeunesse T.C."/>
            <person name="Voolstra C.R."/>
        </authorList>
    </citation>
    <scope>NUCLEOTIDE SEQUENCE [LARGE SCALE GENOMIC DNA]</scope>
    <source>
        <strain evidence="4 5">CCMP2467</strain>
    </source>
</reference>
<sequence length="1663" mass="185887">MVLEWLWDALHPLAHHPTAFWDDQALQRSMDDIRIGRRHHAATAEAASRELADLRAAHKAIASLDPKRILGSSSGVFASEGTLKAQGGKRAKVRFALPTRLVAEPNRLSLPRLEARLPMGDQSHGLRYFNGDDNIDWREYRRWKLWCQNKFLVMDKLPKEARGSFVWTLLQGKALEMVEHLKESEYQKEGGEKAIFEILDKRWPERDRTDEIGENITEVFSLRAREGELLRTWCARARECFDRCSRKTGVSFPEEAKGWIVLNYSGMSEEQRAVVLARTGGDLKHDPLTQAMRSCFPEYIVPRKRGAMAAHYLETDEDYQWWGNGYDAGTAEDATTGEGEEAQFHDVELFLAEHGREETSPDFEVFPESEVAEVLAATWKDRRQELNRLQRARKFPQADDLKKSFRVEIEELKRKTQCNRCGRTGHWARECRVKMPASSTSSAAPTSAGMVQHFVCHAVQIPQTMMEQLRSRRDQGPEQELLLVSSPGFAVLDSGCGKSVIGEETLKAFRQLWQDAGVGQPYEKAEVNIFRFGNGAQEVSNRLVEMPVCMAGRRGIVKAAIIGGRAPLLLSRPALKTLGASMDFGRDELSLFNGDQAIPMNVNEAGQYIIPVANFDVPITAEHEGTPPILEDSWVVHPGSPEPTSPAAPDAEAAPEGQWTPHQWRQVQSAAKRGWYDVDPVHSDEHTRREKAMLSKLLLNFAADLANRQLTQGGRVFFCEPATSAAWGLFKWQQLARRMFSVDLGECVRGGRDRPIVMKGLVSHQNMTSLGKRSVGEIGDLTSSKFVKSVLRTVRELPRFGACVVQVGSDFDCFVAGRVAELNEQRREQMLASLHKLHTNLGHPPNPVLVRVLKHGGASQAALDLARELTCEVCEAQKQPKPAPLAQTHRVTEFNRRVGLDVKYLPGWLPNQKIPALNIVDYASSFQIMVPLPSGETGELLRQALQERWISWAGVPHEIVVDPAQTNLSDALTVPQELAGSVMASTAAEAHWQLGKVEVHGGWFSRVLQKVIAECAPHDRQSWLECVIGAHCKNELIQVYGMTPAQFVFGRNPRVPSNLLDEPLDVIPATASLHEEAVARRVAIRQTARQAVVALQDDKALRLSLAARKTSPEQLHRPSAMLQDDFSELMHEVDEAKAVEWNTVLGRNATRLVLGREAEKVRQKLANRIMGSRYVITVKKADLAKKATAGDLQSPTLSQVGRSVLFQLIASHKWLLRLGDIKGAFLSSGELPATYRPLYARLPPGGIPGVPSDALIEVLGHVYGLNDAPSAWQKTLNKALLEVGFERSRFDPCIYYMRDNGRLVGIYGVHVDDSATGGDGEKYNSAIEALRQRFEFRKWRIGDGDFCGAHYKQDPTSYDITMSQEGFVEKLRPLRLSRTRLLQKDAPLTTDEIRCLRAINGGLNWLATQSRPDLSTQVSFSQQAFPEPLVSDAVAANNAVRRARQNAQLPIVFRAVPPGQLAVMCHSDAAYANGRDGATQAGFLVSYTHKEMNDGEVQQWTPAYWRSYRLPRVVNSTLSAEAQAMSSATGMLEWILLLISEAIDGPCNLRNCWQYASRRCSMALTDCKSLYDHLTSKSSPTLDDKRTALDVVIVRESLGRVQANLRWIPTDRMLADALTKETVEAMDLLRACLRTGQYQISDEQCVLDWRADEKQRRKDRAAL</sequence>
<dbReference type="GO" id="GO:0003676">
    <property type="term" value="F:nucleic acid binding"/>
    <property type="evidence" value="ECO:0007669"/>
    <property type="project" value="InterPro"/>
</dbReference>
<dbReference type="OrthoDB" id="443660at2759"/>
<dbReference type="PROSITE" id="PS50158">
    <property type="entry name" value="ZF_CCHC"/>
    <property type="match status" value="1"/>
</dbReference>
<dbReference type="SMART" id="SM00343">
    <property type="entry name" value="ZnF_C2HC"/>
    <property type="match status" value="1"/>
</dbReference>
<dbReference type="SUPFAM" id="SSF57756">
    <property type="entry name" value="Retrovirus zinc finger-like domains"/>
    <property type="match status" value="1"/>
</dbReference>
<dbReference type="InterPro" id="IPR036397">
    <property type="entry name" value="RNaseH_sf"/>
</dbReference>
<dbReference type="InterPro" id="IPR036875">
    <property type="entry name" value="Znf_CCHC_sf"/>
</dbReference>
<dbReference type="Pfam" id="PF07727">
    <property type="entry name" value="RVT_2"/>
    <property type="match status" value="1"/>
</dbReference>
<dbReference type="EMBL" id="LSRX01000014">
    <property type="protein sequence ID" value="OLQ14511.1"/>
    <property type="molecule type" value="Genomic_DNA"/>
</dbReference>
<dbReference type="Gene3D" id="4.10.60.10">
    <property type="entry name" value="Zinc finger, CCHC-type"/>
    <property type="match status" value="1"/>
</dbReference>
<dbReference type="GO" id="GO:0008270">
    <property type="term" value="F:zinc ion binding"/>
    <property type="evidence" value="ECO:0007669"/>
    <property type="project" value="UniProtKB-KW"/>
</dbReference>
<evidence type="ECO:0000256" key="1">
    <source>
        <dbReference type="PROSITE-ProRule" id="PRU00047"/>
    </source>
</evidence>
<evidence type="ECO:0000259" key="3">
    <source>
        <dbReference type="PROSITE" id="PS50994"/>
    </source>
</evidence>
<name>A0A1Q9F4C7_SYMMI</name>
<keyword evidence="1" id="KW-0479">Metal-binding</keyword>
<dbReference type="PROSITE" id="PS50994">
    <property type="entry name" value="INTEGRASE"/>
    <property type="match status" value="1"/>
</dbReference>
<keyword evidence="1" id="KW-0862">Zinc</keyword>
<dbReference type="SUPFAM" id="SSF53098">
    <property type="entry name" value="Ribonuclease H-like"/>
    <property type="match status" value="1"/>
</dbReference>
<protein>
    <submittedName>
        <fullName evidence="4">Putative transposon protein</fullName>
    </submittedName>
</protein>
<evidence type="ECO:0000313" key="4">
    <source>
        <dbReference type="EMBL" id="OLQ14511.1"/>
    </source>
</evidence>
<dbReference type="Proteomes" id="UP000186817">
    <property type="component" value="Unassembled WGS sequence"/>
</dbReference>
<comment type="caution">
    <text evidence="4">The sequence shown here is derived from an EMBL/GenBank/DDBJ whole genome shotgun (WGS) entry which is preliminary data.</text>
</comment>
<evidence type="ECO:0000259" key="2">
    <source>
        <dbReference type="PROSITE" id="PS50158"/>
    </source>
</evidence>
<dbReference type="InterPro" id="IPR001878">
    <property type="entry name" value="Znf_CCHC"/>
</dbReference>
<dbReference type="Gene3D" id="3.30.420.10">
    <property type="entry name" value="Ribonuclease H-like superfamily/Ribonuclease H"/>
    <property type="match status" value="1"/>
</dbReference>
<evidence type="ECO:0000313" key="5">
    <source>
        <dbReference type="Proteomes" id="UP000186817"/>
    </source>
</evidence>
<dbReference type="Pfam" id="PF00098">
    <property type="entry name" value="zf-CCHC"/>
    <property type="match status" value="1"/>
</dbReference>